<dbReference type="EMBL" id="JBBNFW010000187">
    <property type="protein sequence ID" value="MEQ2414243.1"/>
    <property type="molecule type" value="Genomic_DNA"/>
</dbReference>
<sequence length="95" mass="10338">MAGKKINAFNELCKDIMIANMADTLKAYGGFPELEKQVYDLKACTVMEVASAVPIVQNVVISAVVKTAVEQAKAQEKEQEQRNGILGSFTKTLCN</sequence>
<evidence type="ECO:0000313" key="1">
    <source>
        <dbReference type="EMBL" id="MEQ2414243.1"/>
    </source>
</evidence>
<dbReference type="RefSeq" id="WP_207731320.1">
    <property type="nucleotide sequence ID" value="NZ_JBBNFW010000187.1"/>
</dbReference>
<keyword evidence="2" id="KW-1185">Reference proteome</keyword>
<proteinExistence type="predicted"/>
<accession>A0ABV1CPM9</accession>
<comment type="caution">
    <text evidence="1">The sequence shown here is derived from an EMBL/GenBank/DDBJ whole genome shotgun (WGS) entry which is preliminary data.</text>
</comment>
<gene>
    <name evidence="1" type="ORF">AAAX94_14610</name>
</gene>
<dbReference type="Proteomes" id="UP001470752">
    <property type="component" value="Unassembled WGS sequence"/>
</dbReference>
<organism evidence="1 2">
    <name type="scientific">Blautia acetigignens</name>
    <dbReference type="NCBI Taxonomy" id="2981783"/>
    <lineage>
        <taxon>Bacteria</taxon>
        <taxon>Bacillati</taxon>
        <taxon>Bacillota</taxon>
        <taxon>Clostridia</taxon>
        <taxon>Lachnospirales</taxon>
        <taxon>Lachnospiraceae</taxon>
        <taxon>Blautia</taxon>
    </lineage>
</organism>
<evidence type="ECO:0000313" key="2">
    <source>
        <dbReference type="Proteomes" id="UP001470752"/>
    </source>
</evidence>
<reference evidence="1 2" key="1">
    <citation type="submission" date="2024-04" db="EMBL/GenBank/DDBJ databases">
        <title>Human intestinal bacterial collection.</title>
        <authorList>
            <person name="Pauvert C."/>
            <person name="Hitch T.C.A."/>
            <person name="Clavel T."/>
        </authorList>
    </citation>
    <scope>NUCLEOTIDE SEQUENCE [LARGE SCALE GENOMIC DNA]</scope>
    <source>
        <strain evidence="1 2">CLA-AA-H161</strain>
    </source>
</reference>
<protein>
    <submittedName>
        <fullName evidence="1">Uncharacterized protein</fullName>
    </submittedName>
</protein>
<name>A0ABV1CPM9_9FIRM</name>